<keyword evidence="2 8" id="KW-1277">Toxin-antitoxin system</keyword>
<evidence type="ECO:0000256" key="3">
    <source>
        <dbReference type="ARBA" id="ARBA00022722"/>
    </source>
</evidence>
<dbReference type="InterPro" id="IPR029060">
    <property type="entry name" value="PIN-like_dom_sf"/>
</dbReference>
<evidence type="ECO:0000256" key="4">
    <source>
        <dbReference type="ARBA" id="ARBA00022723"/>
    </source>
</evidence>
<feature type="domain" description="PIN" evidence="9">
    <location>
        <begin position="8"/>
        <end position="123"/>
    </location>
</feature>
<dbReference type="RefSeq" id="WP_138646369.1">
    <property type="nucleotide sequence ID" value="NZ_VCKW01000088.1"/>
</dbReference>
<feature type="binding site" evidence="8">
    <location>
        <position position="98"/>
    </location>
    <ligand>
        <name>Mg(2+)</name>
        <dbReference type="ChEBI" id="CHEBI:18420"/>
    </ligand>
</feature>
<proteinExistence type="inferred from homology"/>
<dbReference type="OrthoDB" id="5185254at2"/>
<comment type="similarity">
    <text evidence="7 8">Belongs to the PINc/VapC protein family.</text>
</comment>
<dbReference type="Pfam" id="PF01850">
    <property type="entry name" value="PIN"/>
    <property type="match status" value="1"/>
</dbReference>
<sequence>MTAHWLADTSAVVRLLRDDRAYAQWEDMLTRRLVAVCPISELEVYYSARSAADRANLLDEVGEVFGWLAMPDRAYERALTVQAELTSRGQHRALGPVDLLVAAAADLHGVTLLHYDRDFDQIASVSGQAMQWLAEPGTLDLPKAR</sequence>
<dbReference type="CDD" id="cd18755">
    <property type="entry name" value="PIN_MtVapC3_VapC21-like"/>
    <property type="match status" value="1"/>
</dbReference>
<dbReference type="GO" id="GO:0016787">
    <property type="term" value="F:hydrolase activity"/>
    <property type="evidence" value="ECO:0007669"/>
    <property type="project" value="UniProtKB-KW"/>
</dbReference>
<dbReference type="PANTHER" id="PTHR33653:SF1">
    <property type="entry name" value="RIBONUCLEASE VAPC2"/>
    <property type="match status" value="1"/>
</dbReference>
<accession>A0A5C4JCW9</accession>
<name>A0A5C4JCW9_9ACTN</name>
<dbReference type="GO" id="GO:0090729">
    <property type="term" value="F:toxin activity"/>
    <property type="evidence" value="ECO:0007669"/>
    <property type="project" value="UniProtKB-KW"/>
</dbReference>
<evidence type="ECO:0000256" key="8">
    <source>
        <dbReference type="HAMAP-Rule" id="MF_00265"/>
    </source>
</evidence>
<organism evidence="10 11">
    <name type="scientific">Actinomadura soli</name>
    <dbReference type="NCBI Taxonomy" id="2508997"/>
    <lineage>
        <taxon>Bacteria</taxon>
        <taxon>Bacillati</taxon>
        <taxon>Actinomycetota</taxon>
        <taxon>Actinomycetes</taxon>
        <taxon>Streptosporangiales</taxon>
        <taxon>Thermomonosporaceae</taxon>
        <taxon>Actinomadura</taxon>
    </lineage>
</organism>
<keyword evidence="11" id="KW-1185">Reference proteome</keyword>
<comment type="cofactor">
    <cofactor evidence="1 8">
        <name>Mg(2+)</name>
        <dbReference type="ChEBI" id="CHEBI:18420"/>
    </cofactor>
</comment>
<dbReference type="EC" id="3.1.-.-" evidence="8"/>
<evidence type="ECO:0000256" key="7">
    <source>
        <dbReference type="ARBA" id="ARBA00038093"/>
    </source>
</evidence>
<dbReference type="GO" id="GO:0004540">
    <property type="term" value="F:RNA nuclease activity"/>
    <property type="evidence" value="ECO:0007669"/>
    <property type="project" value="InterPro"/>
</dbReference>
<dbReference type="Proteomes" id="UP000309174">
    <property type="component" value="Unassembled WGS sequence"/>
</dbReference>
<comment type="function">
    <text evidence="8">Toxic component of a toxin-antitoxin (TA) system. An RNase.</text>
</comment>
<keyword evidence="8" id="KW-0800">Toxin</keyword>
<feature type="binding site" evidence="8">
    <location>
        <position position="8"/>
    </location>
    <ligand>
        <name>Mg(2+)</name>
        <dbReference type="ChEBI" id="CHEBI:18420"/>
    </ligand>
</feature>
<protein>
    <recommendedName>
        <fullName evidence="8">Ribonuclease VapC</fullName>
        <shortName evidence="8">RNase VapC</shortName>
        <ecNumber evidence="8">3.1.-.-</ecNumber>
    </recommendedName>
    <alternativeName>
        <fullName evidence="8">Toxin VapC</fullName>
    </alternativeName>
</protein>
<comment type="caution">
    <text evidence="10">The sequence shown here is derived from an EMBL/GenBank/DDBJ whole genome shotgun (WGS) entry which is preliminary data.</text>
</comment>
<evidence type="ECO:0000313" key="11">
    <source>
        <dbReference type="Proteomes" id="UP000309174"/>
    </source>
</evidence>
<evidence type="ECO:0000256" key="6">
    <source>
        <dbReference type="ARBA" id="ARBA00022842"/>
    </source>
</evidence>
<keyword evidence="5 8" id="KW-0378">Hydrolase</keyword>
<evidence type="ECO:0000256" key="2">
    <source>
        <dbReference type="ARBA" id="ARBA00022649"/>
    </source>
</evidence>
<dbReference type="InterPro" id="IPR002716">
    <property type="entry name" value="PIN_dom"/>
</dbReference>
<keyword evidence="3 8" id="KW-0540">Nuclease</keyword>
<keyword evidence="6 8" id="KW-0460">Magnesium</keyword>
<dbReference type="GO" id="GO:0000287">
    <property type="term" value="F:magnesium ion binding"/>
    <property type="evidence" value="ECO:0007669"/>
    <property type="project" value="UniProtKB-UniRule"/>
</dbReference>
<dbReference type="SUPFAM" id="SSF88723">
    <property type="entry name" value="PIN domain-like"/>
    <property type="match status" value="1"/>
</dbReference>
<keyword evidence="4 8" id="KW-0479">Metal-binding</keyword>
<dbReference type="PANTHER" id="PTHR33653">
    <property type="entry name" value="RIBONUCLEASE VAPC2"/>
    <property type="match status" value="1"/>
</dbReference>
<dbReference type="InterPro" id="IPR022907">
    <property type="entry name" value="VapC_family"/>
</dbReference>
<dbReference type="InterPro" id="IPR050556">
    <property type="entry name" value="Type_II_TA_system_RNase"/>
</dbReference>
<evidence type="ECO:0000259" key="9">
    <source>
        <dbReference type="Pfam" id="PF01850"/>
    </source>
</evidence>
<gene>
    <name evidence="8" type="primary">vapC</name>
    <name evidence="10" type="ORF">ETD83_18440</name>
</gene>
<dbReference type="EMBL" id="VCKW01000088">
    <property type="protein sequence ID" value="TMQ99174.1"/>
    <property type="molecule type" value="Genomic_DNA"/>
</dbReference>
<evidence type="ECO:0000256" key="1">
    <source>
        <dbReference type="ARBA" id="ARBA00001946"/>
    </source>
</evidence>
<reference evidence="10 11" key="1">
    <citation type="submission" date="2019-05" db="EMBL/GenBank/DDBJ databases">
        <title>Draft genome sequence of Actinomadura sp. 14C53.</title>
        <authorList>
            <person name="Saricaoglu S."/>
            <person name="Isik K."/>
        </authorList>
    </citation>
    <scope>NUCLEOTIDE SEQUENCE [LARGE SCALE GENOMIC DNA]</scope>
    <source>
        <strain evidence="10 11">14C53</strain>
    </source>
</reference>
<evidence type="ECO:0000256" key="5">
    <source>
        <dbReference type="ARBA" id="ARBA00022801"/>
    </source>
</evidence>
<dbReference type="Gene3D" id="3.40.50.1010">
    <property type="entry name" value="5'-nuclease"/>
    <property type="match status" value="1"/>
</dbReference>
<dbReference type="AlphaFoldDB" id="A0A5C4JCW9"/>
<evidence type="ECO:0000313" key="10">
    <source>
        <dbReference type="EMBL" id="TMQ99174.1"/>
    </source>
</evidence>
<dbReference type="HAMAP" id="MF_00265">
    <property type="entry name" value="VapC_Nob1"/>
    <property type="match status" value="1"/>
</dbReference>